<name>A0A8S1XG93_9CILI</name>
<sequence>MQAVKTEPILKSKDKQKKLLIKKIMIWARQGFNSRNIGFHPFLFCASIKPGAQTRHTTLQSYPNAELWKSMSKLSQSGSIQEIQMEILFKLDQIKRDYDSQIIEEFKFRVNNHFDFAFLYKESEQKYVQQNDKSGIPDVQNINHPNLLERDESESKSLAKQVDLCNSRKGSIAKFEKSHYHKLCQFLEKVKNYLDQSSLELRQFYQGVQLFLESQQISTQKKMKIEQVERVELEEEKQECYYLQQSKDGQQQQQNKKMQQLMQQNNQSQSQQLNMKSIKNKYQMLDEIKLDALTLQPGLAFFLPNYSKMLPEEIEKVKEIENNFLKELYSCKILHPQEYTPKYILLLWRTQFEPQYKKPTNILPLCQQDIIKKE</sequence>
<dbReference type="EMBL" id="CAJJDO010000123">
    <property type="protein sequence ID" value="CAD8199983.1"/>
    <property type="molecule type" value="Genomic_DNA"/>
</dbReference>
<organism evidence="2 3">
    <name type="scientific">Paramecium pentaurelia</name>
    <dbReference type="NCBI Taxonomy" id="43138"/>
    <lineage>
        <taxon>Eukaryota</taxon>
        <taxon>Sar</taxon>
        <taxon>Alveolata</taxon>
        <taxon>Ciliophora</taxon>
        <taxon>Intramacronucleata</taxon>
        <taxon>Oligohymenophorea</taxon>
        <taxon>Peniculida</taxon>
        <taxon>Parameciidae</taxon>
        <taxon>Paramecium</taxon>
    </lineage>
</organism>
<dbReference type="AlphaFoldDB" id="A0A8S1XG93"/>
<reference evidence="2" key="1">
    <citation type="submission" date="2021-01" db="EMBL/GenBank/DDBJ databases">
        <authorList>
            <consortium name="Genoscope - CEA"/>
            <person name="William W."/>
        </authorList>
    </citation>
    <scope>NUCLEOTIDE SEQUENCE</scope>
</reference>
<dbReference type="Proteomes" id="UP000689195">
    <property type="component" value="Unassembled WGS sequence"/>
</dbReference>
<dbReference type="OrthoDB" id="309345at2759"/>
<evidence type="ECO:0000256" key="1">
    <source>
        <dbReference type="SAM" id="MobiDB-lite"/>
    </source>
</evidence>
<protein>
    <submittedName>
        <fullName evidence="2">Uncharacterized protein</fullName>
    </submittedName>
</protein>
<keyword evidence="3" id="KW-1185">Reference proteome</keyword>
<evidence type="ECO:0000313" key="3">
    <source>
        <dbReference type="Proteomes" id="UP000689195"/>
    </source>
</evidence>
<proteinExistence type="predicted"/>
<evidence type="ECO:0000313" key="2">
    <source>
        <dbReference type="EMBL" id="CAD8199983.1"/>
    </source>
</evidence>
<accession>A0A8S1XG93</accession>
<comment type="caution">
    <text evidence="2">The sequence shown here is derived from an EMBL/GenBank/DDBJ whole genome shotgun (WGS) entry which is preliminary data.</text>
</comment>
<feature type="region of interest" description="Disordered" evidence="1">
    <location>
        <begin position="252"/>
        <end position="272"/>
    </location>
</feature>
<gene>
    <name evidence="2" type="ORF">PPENT_87.1.T1230049</name>
</gene>